<name>A0A0M2PVD7_PROHO</name>
<evidence type="ECO:0000313" key="3">
    <source>
        <dbReference type="EMBL" id="KKI98311.1"/>
    </source>
</evidence>
<dbReference type="EMBL" id="AJTX02000009">
    <property type="protein sequence ID" value="KKI98311.1"/>
    <property type="molecule type" value="Genomic_DNA"/>
</dbReference>
<dbReference type="AlphaFoldDB" id="A0A0M2PVD7"/>
<dbReference type="InterPro" id="IPR029058">
    <property type="entry name" value="AB_hydrolase_fold"/>
</dbReference>
<dbReference type="InterPro" id="IPR000639">
    <property type="entry name" value="Epox_hydrolase-like"/>
</dbReference>
<dbReference type="SUPFAM" id="SSF53474">
    <property type="entry name" value="alpha/beta-Hydrolases"/>
    <property type="match status" value="1"/>
</dbReference>
<reference evidence="3" key="1">
    <citation type="submission" date="2012-04" db="EMBL/GenBank/DDBJ databases">
        <authorList>
            <person name="Borisov I.G."/>
            <person name="Ivanikova N.V."/>
            <person name="Pinevich A.V."/>
        </authorList>
    </citation>
    <scope>NUCLEOTIDE SEQUENCE</scope>
    <source>
        <strain evidence="3">CALU 1027</strain>
    </source>
</reference>
<evidence type="ECO:0000313" key="4">
    <source>
        <dbReference type="Proteomes" id="UP000034681"/>
    </source>
</evidence>
<sequence>MVPWQHQYIATNQIKLHCVVQGQGPLVILLHDFLEFWYSWRHQIPSLAQSFKVVVPDLRGYNDSDKPLDGYDLETLSQDIKGLIDTLGYQQAIVIGHGWGGTIAWRMAQRFPQRLRSLVLLASPHPQRFIQDLTGNLDQVRRSWYLLAAQLPALPEWILTQNLTAVVKSLFQNQAIRKGAFSKEDAQIYQAALAKPGVLTAALQYYRQFFSPVSLWRTLSHPLEPIKLPTLVLWGDQDTLFSPVLSQGLEKLVQAPMQCISIRQCGHWLQQEAPQTVNRELLRFLRSLQTTLPTPLVPEPVTVAIPEAGI</sequence>
<dbReference type="eggNOG" id="COG0596">
    <property type="taxonomic scope" value="Bacteria"/>
</dbReference>
<dbReference type="RefSeq" id="WP_017711878.1">
    <property type="nucleotide sequence ID" value="NZ_KB235935.1"/>
</dbReference>
<dbReference type="OrthoDB" id="9773293at2"/>
<dbReference type="PANTHER" id="PTHR43329">
    <property type="entry name" value="EPOXIDE HYDROLASE"/>
    <property type="match status" value="1"/>
</dbReference>
<accession>A0A0M2PVD7</accession>
<dbReference type="PRINTS" id="PR00412">
    <property type="entry name" value="EPOXHYDRLASE"/>
</dbReference>
<dbReference type="Gene3D" id="3.40.50.1820">
    <property type="entry name" value="alpha/beta hydrolase"/>
    <property type="match status" value="1"/>
</dbReference>
<protein>
    <submittedName>
        <fullName evidence="3">Epoxide hydrolase</fullName>
    </submittedName>
</protein>
<comment type="caution">
    <text evidence="3">The sequence shown here is derived from an EMBL/GenBank/DDBJ whole genome shotgun (WGS) entry which is preliminary data.</text>
</comment>
<proteinExistence type="predicted"/>
<dbReference type="STRING" id="317619.GCA_000332315_01315"/>
<evidence type="ECO:0000256" key="1">
    <source>
        <dbReference type="ARBA" id="ARBA00022801"/>
    </source>
</evidence>
<feature type="domain" description="AB hydrolase-1" evidence="2">
    <location>
        <begin position="25"/>
        <end position="273"/>
    </location>
</feature>
<gene>
    <name evidence="3" type="ORF">PROH_19220</name>
</gene>
<dbReference type="GO" id="GO:0016787">
    <property type="term" value="F:hydrolase activity"/>
    <property type="evidence" value="ECO:0007669"/>
    <property type="project" value="UniProtKB-KW"/>
</dbReference>
<keyword evidence="1 3" id="KW-0378">Hydrolase</keyword>
<dbReference type="Pfam" id="PF00561">
    <property type="entry name" value="Abhydrolase_1"/>
    <property type="match status" value="1"/>
</dbReference>
<dbReference type="PRINTS" id="PR00111">
    <property type="entry name" value="ABHYDROLASE"/>
</dbReference>
<keyword evidence="4" id="KW-1185">Reference proteome</keyword>
<evidence type="ECO:0000259" key="2">
    <source>
        <dbReference type="Pfam" id="PF00561"/>
    </source>
</evidence>
<dbReference type="Proteomes" id="UP000034681">
    <property type="component" value="Unassembled WGS sequence"/>
</dbReference>
<organism evidence="3 4">
    <name type="scientific">Prochlorothrix hollandica PCC 9006 = CALU 1027</name>
    <dbReference type="NCBI Taxonomy" id="317619"/>
    <lineage>
        <taxon>Bacteria</taxon>
        <taxon>Bacillati</taxon>
        <taxon>Cyanobacteriota</taxon>
        <taxon>Cyanophyceae</taxon>
        <taxon>Prochlorotrichales</taxon>
        <taxon>Prochlorotrichaceae</taxon>
        <taxon>Prochlorothrix</taxon>
    </lineage>
</organism>
<dbReference type="InterPro" id="IPR000073">
    <property type="entry name" value="AB_hydrolase_1"/>
</dbReference>